<dbReference type="Proteomes" id="UP000823388">
    <property type="component" value="Chromosome 2K"/>
</dbReference>
<sequence>MPCCHAVKVMIHLGMLEIPAGNIVERWTMHARDNLPAHMIELENDKAAESSLWYIQSEFFFHALEFMKSCRAFEVVGLADLVQLKQELLELNQVKDVSVLSEQCSHPAAQGSNVQGMSAAAIDDAISAAKKQKYEAEAPDLKCKMVQRT</sequence>
<keyword evidence="2" id="KW-1185">Reference proteome</keyword>
<gene>
    <name evidence="1" type="ORF">PVAP13_2KG083400</name>
</gene>
<proteinExistence type="predicted"/>
<evidence type="ECO:0000313" key="1">
    <source>
        <dbReference type="EMBL" id="KAG2640314.1"/>
    </source>
</evidence>
<name>A0A8T0W4L9_PANVG</name>
<dbReference type="PANTHER" id="PTHR47482:SF23">
    <property type="entry name" value="PROTEIN FAR1-RELATED SEQUENCE"/>
    <property type="match status" value="1"/>
</dbReference>
<evidence type="ECO:0008006" key="3">
    <source>
        <dbReference type="Google" id="ProtNLM"/>
    </source>
</evidence>
<dbReference type="PANTHER" id="PTHR47482">
    <property type="entry name" value="OS11G0632001 PROTEIN"/>
    <property type="match status" value="1"/>
</dbReference>
<accession>A0A8T0W4L9</accession>
<organism evidence="1 2">
    <name type="scientific">Panicum virgatum</name>
    <name type="common">Blackwell switchgrass</name>
    <dbReference type="NCBI Taxonomy" id="38727"/>
    <lineage>
        <taxon>Eukaryota</taxon>
        <taxon>Viridiplantae</taxon>
        <taxon>Streptophyta</taxon>
        <taxon>Embryophyta</taxon>
        <taxon>Tracheophyta</taxon>
        <taxon>Spermatophyta</taxon>
        <taxon>Magnoliopsida</taxon>
        <taxon>Liliopsida</taxon>
        <taxon>Poales</taxon>
        <taxon>Poaceae</taxon>
        <taxon>PACMAD clade</taxon>
        <taxon>Panicoideae</taxon>
        <taxon>Panicodae</taxon>
        <taxon>Paniceae</taxon>
        <taxon>Panicinae</taxon>
        <taxon>Panicum</taxon>
        <taxon>Panicum sect. Hiantes</taxon>
    </lineage>
</organism>
<dbReference type="EMBL" id="CM029039">
    <property type="protein sequence ID" value="KAG2640314.1"/>
    <property type="molecule type" value="Genomic_DNA"/>
</dbReference>
<evidence type="ECO:0000313" key="2">
    <source>
        <dbReference type="Proteomes" id="UP000823388"/>
    </source>
</evidence>
<reference evidence="1" key="1">
    <citation type="submission" date="2020-05" db="EMBL/GenBank/DDBJ databases">
        <title>WGS assembly of Panicum virgatum.</title>
        <authorList>
            <person name="Lovell J.T."/>
            <person name="Jenkins J."/>
            <person name="Shu S."/>
            <person name="Juenger T.E."/>
            <person name="Schmutz J."/>
        </authorList>
    </citation>
    <scope>NUCLEOTIDE SEQUENCE</scope>
    <source>
        <strain evidence="1">AP13</strain>
    </source>
</reference>
<comment type="caution">
    <text evidence="1">The sequence shown here is derived from an EMBL/GenBank/DDBJ whole genome shotgun (WGS) entry which is preliminary data.</text>
</comment>
<dbReference type="AlphaFoldDB" id="A0A8T0W4L9"/>
<protein>
    <recommendedName>
        <fullName evidence="3">Protein FAR1-RELATED SEQUENCE</fullName>
    </recommendedName>
</protein>